<dbReference type="EMBL" id="GGEC01023875">
    <property type="protein sequence ID" value="MBX04359.1"/>
    <property type="molecule type" value="Transcribed_RNA"/>
</dbReference>
<dbReference type="AlphaFoldDB" id="A0A2P2KF35"/>
<dbReference type="EMBL" id="GGEC01023874">
    <property type="protein sequence ID" value="MBX04358.1"/>
    <property type="molecule type" value="Transcribed_RNA"/>
</dbReference>
<organism evidence="1">
    <name type="scientific">Rhizophora mucronata</name>
    <name type="common">Asiatic mangrove</name>
    <dbReference type="NCBI Taxonomy" id="61149"/>
    <lineage>
        <taxon>Eukaryota</taxon>
        <taxon>Viridiplantae</taxon>
        <taxon>Streptophyta</taxon>
        <taxon>Embryophyta</taxon>
        <taxon>Tracheophyta</taxon>
        <taxon>Spermatophyta</taxon>
        <taxon>Magnoliopsida</taxon>
        <taxon>eudicotyledons</taxon>
        <taxon>Gunneridae</taxon>
        <taxon>Pentapetalae</taxon>
        <taxon>rosids</taxon>
        <taxon>fabids</taxon>
        <taxon>Malpighiales</taxon>
        <taxon>Rhizophoraceae</taxon>
        <taxon>Rhizophora</taxon>
    </lineage>
</organism>
<reference evidence="1" key="1">
    <citation type="submission" date="2018-02" db="EMBL/GenBank/DDBJ databases">
        <title>Rhizophora mucronata_Transcriptome.</title>
        <authorList>
            <person name="Meera S.P."/>
            <person name="Sreeshan A."/>
            <person name="Augustine A."/>
        </authorList>
    </citation>
    <scope>NUCLEOTIDE SEQUENCE</scope>
    <source>
        <tissue evidence="1">Leaf</tissue>
    </source>
</reference>
<protein>
    <submittedName>
        <fullName evidence="1">Uncharacterized protein LOC107427790</fullName>
    </submittedName>
</protein>
<proteinExistence type="predicted"/>
<accession>A0A2P2KF35</accession>
<name>A0A2P2KF35_RHIMU</name>
<evidence type="ECO:0000313" key="1">
    <source>
        <dbReference type="EMBL" id="MBX04358.1"/>
    </source>
</evidence>
<sequence length="68" mass="7994">MKPLFDRNELQFTIQNFMNMSITVILQFPTNSRLAAVEKPPNHVLTEAIPIIDLKYLRSPYDSKDWSR</sequence>